<dbReference type="Gene3D" id="1.10.510.10">
    <property type="entry name" value="Transferase(Phosphotransferase) domain 1"/>
    <property type="match status" value="1"/>
</dbReference>
<evidence type="ECO:0000259" key="1">
    <source>
        <dbReference type="PROSITE" id="PS50011"/>
    </source>
</evidence>
<dbReference type="SUPFAM" id="SSF56112">
    <property type="entry name" value="Protein kinase-like (PK-like)"/>
    <property type="match status" value="1"/>
</dbReference>
<protein>
    <recommendedName>
        <fullName evidence="1">Protein kinase domain-containing protein</fullName>
    </recommendedName>
</protein>
<dbReference type="InterPro" id="IPR000719">
    <property type="entry name" value="Prot_kinase_dom"/>
</dbReference>
<sequence length="429" mass="47927">MASVQTARWSDPKLRDFWAFATTVPRSASLAAKESTRLRGAWITDQLAVQKVHGYSLSAVRIVCVVASSDEERQRLESFFARDQRNMRARFRVIEDALDQERRVLLKVPYDTSLDIIWHEYEVLQDLAGIQGIPRLYGVPFFFEDLGVNALATEFSGATSVQETLGTPVDAYRMACFFLKTLQEVHARGWIHGDLQPKDLLLEPSSALASLRQSRVDQEEVAGLLCGWSRASRGAAEELDFEQLLPWLQAAPKSVPLARLRGASVFSAPEQYVSLYTGEEFETASVDLYRLGAITACALGTVQRCHARRSLATETLRRLCHRALVHGERTPEELELFLHSLKELLEPEDLTLHAGAEGLAHWLQGLLSRPGLRPRSAQEALDALQQAWASAEPSLAAARWRVETPDREPHQQSLVVLQEPKLLAGMAIV</sequence>
<accession>A0ABP0J4C3</accession>
<reference evidence="2 3" key="1">
    <citation type="submission" date="2024-02" db="EMBL/GenBank/DDBJ databases">
        <authorList>
            <person name="Chen Y."/>
            <person name="Shah S."/>
            <person name="Dougan E. K."/>
            <person name="Thang M."/>
            <person name="Chan C."/>
        </authorList>
    </citation>
    <scope>NUCLEOTIDE SEQUENCE [LARGE SCALE GENOMIC DNA]</scope>
</reference>
<proteinExistence type="predicted"/>
<evidence type="ECO:0000313" key="3">
    <source>
        <dbReference type="Proteomes" id="UP001642464"/>
    </source>
</evidence>
<comment type="caution">
    <text evidence="2">The sequence shown here is derived from an EMBL/GenBank/DDBJ whole genome shotgun (WGS) entry which is preliminary data.</text>
</comment>
<keyword evidence="3" id="KW-1185">Reference proteome</keyword>
<feature type="domain" description="Protein kinase" evidence="1">
    <location>
        <begin position="80"/>
        <end position="389"/>
    </location>
</feature>
<dbReference type="PROSITE" id="PS50011">
    <property type="entry name" value="PROTEIN_KINASE_DOM"/>
    <property type="match status" value="1"/>
</dbReference>
<evidence type="ECO:0000313" key="2">
    <source>
        <dbReference type="EMBL" id="CAK9009187.1"/>
    </source>
</evidence>
<organism evidence="2 3">
    <name type="scientific">Durusdinium trenchii</name>
    <dbReference type="NCBI Taxonomy" id="1381693"/>
    <lineage>
        <taxon>Eukaryota</taxon>
        <taxon>Sar</taxon>
        <taxon>Alveolata</taxon>
        <taxon>Dinophyceae</taxon>
        <taxon>Suessiales</taxon>
        <taxon>Symbiodiniaceae</taxon>
        <taxon>Durusdinium</taxon>
    </lineage>
</organism>
<gene>
    <name evidence="2" type="ORF">SCF082_LOCUS10203</name>
</gene>
<dbReference type="Proteomes" id="UP001642464">
    <property type="component" value="Unassembled WGS sequence"/>
</dbReference>
<name>A0ABP0J4C3_9DINO</name>
<dbReference type="EMBL" id="CAXAMM010005936">
    <property type="protein sequence ID" value="CAK9009187.1"/>
    <property type="molecule type" value="Genomic_DNA"/>
</dbReference>
<dbReference type="InterPro" id="IPR011009">
    <property type="entry name" value="Kinase-like_dom_sf"/>
</dbReference>